<dbReference type="SUPFAM" id="SSF53850">
    <property type="entry name" value="Periplasmic binding protein-like II"/>
    <property type="match status" value="1"/>
</dbReference>
<proteinExistence type="predicted"/>
<dbReference type="OrthoDB" id="547680at2"/>
<organism evidence="2 3">
    <name type="scientific">Roseospirillum parvum</name>
    <dbReference type="NCBI Taxonomy" id="83401"/>
    <lineage>
        <taxon>Bacteria</taxon>
        <taxon>Pseudomonadati</taxon>
        <taxon>Pseudomonadota</taxon>
        <taxon>Alphaproteobacteria</taxon>
        <taxon>Rhodospirillales</taxon>
        <taxon>Rhodospirillaceae</taxon>
        <taxon>Roseospirillum</taxon>
    </lineage>
</organism>
<evidence type="ECO:0000313" key="2">
    <source>
        <dbReference type="EMBL" id="SDH37808.1"/>
    </source>
</evidence>
<dbReference type="Proteomes" id="UP000217076">
    <property type="component" value="Unassembled WGS sequence"/>
</dbReference>
<reference evidence="3" key="1">
    <citation type="submission" date="2016-10" db="EMBL/GenBank/DDBJ databases">
        <authorList>
            <person name="Varghese N."/>
            <person name="Submissions S."/>
        </authorList>
    </citation>
    <scope>NUCLEOTIDE SEQUENCE [LARGE SCALE GENOMIC DNA]</scope>
    <source>
        <strain evidence="3">930I</strain>
    </source>
</reference>
<feature type="signal peptide" evidence="1">
    <location>
        <begin position="1"/>
        <end position="21"/>
    </location>
</feature>
<dbReference type="STRING" id="83401.SAMN05421742_106146"/>
<dbReference type="AlphaFoldDB" id="A0A1G8BXF8"/>
<accession>A0A1G8BXF8</accession>
<gene>
    <name evidence="2" type="ORF">SAMN05421742_106146</name>
</gene>
<dbReference type="EMBL" id="FNCV01000006">
    <property type="protein sequence ID" value="SDH37808.1"/>
    <property type="molecule type" value="Genomic_DNA"/>
</dbReference>
<feature type="chain" id="PRO_5011534956" description="Extracellular solute-binding protein, family 3" evidence="1">
    <location>
        <begin position="22"/>
        <end position="301"/>
    </location>
</feature>
<name>A0A1G8BXF8_9PROT</name>
<protein>
    <recommendedName>
        <fullName evidence="4">Extracellular solute-binding protein, family 3</fullName>
    </recommendedName>
</protein>
<keyword evidence="3" id="KW-1185">Reference proteome</keyword>
<evidence type="ECO:0008006" key="4">
    <source>
        <dbReference type="Google" id="ProtNLM"/>
    </source>
</evidence>
<dbReference type="RefSeq" id="WP_092619552.1">
    <property type="nucleotide sequence ID" value="NZ_FNCV01000006.1"/>
</dbReference>
<sequence length="301" mass="33482">MRAPFLVTVLAACLIAGSTLLAPATAETVVRFPGPQSQDDSRDAFLHDILRLALARTEAAHGPGRLELNPQRLSRNRVINLLLAGEQLNVAVAPADKALDDQFPSVRIPVFRGLLGYRVSLIRAESQDAFAKVENLQDLRQFRAGLLADWGIAKVFQHNDLPVVSASLDNYELLFDMLAAGRFDYFSRGVLEILPEFETHGPRLPNLTVEQALLIRAPLPLFFYVSPNHEALAQRLEDGMEALIADGTYHARWRDTFGGLLKQLNIEARRVIELDNPTLPEGVPVERAELWLDPLEEQAAR</sequence>
<keyword evidence="1" id="KW-0732">Signal</keyword>
<evidence type="ECO:0000256" key="1">
    <source>
        <dbReference type="SAM" id="SignalP"/>
    </source>
</evidence>
<evidence type="ECO:0000313" key="3">
    <source>
        <dbReference type="Proteomes" id="UP000217076"/>
    </source>
</evidence>